<proteinExistence type="predicted"/>
<gene>
    <name evidence="2" type="ORF">RFI_23586</name>
</gene>
<keyword evidence="1" id="KW-0812">Transmembrane</keyword>
<protein>
    <submittedName>
        <fullName evidence="2">Uncharacterized protein</fullName>
    </submittedName>
</protein>
<feature type="non-terminal residue" evidence="2">
    <location>
        <position position="1"/>
    </location>
</feature>
<accession>X6MJE6</accession>
<name>X6MJE6_RETFI</name>
<evidence type="ECO:0000256" key="1">
    <source>
        <dbReference type="SAM" id="Phobius"/>
    </source>
</evidence>
<keyword evidence="3" id="KW-1185">Reference proteome</keyword>
<keyword evidence="1" id="KW-0472">Membrane</keyword>
<evidence type="ECO:0000313" key="3">
    <source>
        <dbReference type="Proteomes" id="UP000023152"/>
    </source>
</evidence>
<keyword evidence="1" id="KW-1133">Transmembrane helix</keyword>
<comment type="caution">
    <text evidence="2">The sequence shown here is derived from an EMBL/GenBank/DDBJ whole genome shotgun (WGS) entry which is preliminary data.</text>
</comment>
<evidence type="ECO:0000313" key="2">
    <source>
        <dbReference type="EMBL" id="ETO13781.1"/>
    </source>
</evidence>
<organism evidence="2 3">
    <name type="scientific">Reticulomyxa filosa</name>
    <dbReference type="NCBI Taxonomy" id="46433"/>
    <lineage>
        <taxon>Eukaryota</taxon>
        <taxon>Sar</taxon>
        <taxon>Rhizaria</taxon>
        <taxon>Retaria</taxon>
        <taxon>Foraminifera</taxon>
        <taxon>Monothalamids</taxon>
        <taxon>Reticulomyxidae</taxon>
        <taxon>Reticulomyxa</taxon>
    </lineage>
</organism>
<reference evidence="2 3" key="1">
    <citation type="journal article" date="2013" name="Curr. Biol.">
        <title>The Genome of the Foraminiferan Reticulomyxa filosa.</title>
        <authorList>
            <person name="Glockner G."/>
            <person name="Hulsmann N."/>
            <person name="Schleicher M."/>
            <person name="Noegel A.A."/>
            <person name="Eichinger L."/>
            <person name="Gallinger C."/>
            <person name="Pawlowski J."/>
            <person name="Sierra R."/>
            <person name="Euteneuer U."/>
            <person name="Pillet L."/>
            <person name="Moustafa A."/>
            <person name="Platzer M."/>
            <person name="Groth M."/>
            <person name="Szafranski K."/>
            <person name="Schliwa M."/>
        </authorList>
    </citation>
    <scope>NUCLEOTIDE SEQUENCE [LARGE SCALE GENOMIC DNA]</scope>
</reference>
<sequence>SVYVCLSHFALIQQMNKQTNKSEALDETDEFVDMRYNNDDEGEHNNRMGDTPERDYRYDVMAHNSNEFESRFDAHPSYSTRFSHGKRRAVLTNIHIHTHTHSNNNKYAYLLLLLLLLLLLSLLQLI</sequence>
<dbReference type="Proteomes" id="UP000023152">
    <property type="component" value="Unassembled WGS sequence"/>
</dbReference>
<dbReference type="EMBL" id="ASPP01020394">
    <property type="protein sequence ID" value="ETO13781.1"/>
    <property type="molecule type" value="Genomic_DNA"/>
</dbReference>
<dbReference type="AlphaFoldDB" id="X6MJE6"/>
<feature type="transmembrane region" description="Helical" evidence="1">
    <location>
        <begin position="107"/>
        <end position="125"/>
    </location>
</feature>